<reference evidence="12 13" key="1">
    <citation type="submission" date="2018-08" db="EMBL/GenBank/DDBJ databases">
        <title>Draft genome sequences of two Aspergillus turcosus clinical strains isolated from bronchoalveolar lavage fluid: one azole-susceptible and the other azole-resistant.</title>
        <authorList>
            <person name="Parent-Michaud M."/>
            <person name="Dufresne P.J."/>
            <person name="Fournier E."/>
            <person name="Martineau C."/>
            <person name="Moreira S."/>
            <person name="Perkins V."/>
            <person name="De Repentigny L."/>
            <person name="Dufresne S.F."/>
        </authorList>
    </citation>
    <scope>NUCLEOTIDE SEQUENCE [LARGE SCALE GENOMIC DNA]</scope>
    <source>
        <strain evidence="12">HMR AF 1038</strain>
    </source>
</reference>
<dbReference type="STRING" id="1245748.A0A229X827"/>
<name>A0A229X827_9EURO</name>
<keyword evidence="5" id="KW-0862">Zinc</keyword>
<dbReference type="OrthoDB" id="9944568at2759"/>
<dbReference type="InterPro" id="IPR002524">
    <property type="entry name" value="Cation_efflux"/>
</dbReference>
<dbReference type="Gene3D" id="1.20.1510.10">
    <property type="entry name" value="Cation efflux protein transmembrane domain"/>
    <property type="match status" value="1"/>
</dbReference>
<dbReference type="GO" id="GO:0016020">
    <property type="term" value="C:membrane"/>
    <property type="evidence" value="ECO:0007669"/>
    <property type="project" value="UniProtKB-SubCell"/>
</dbReference>
<keyword evidence="13" id="KW-1185">Reference proteome</keyword>
<feature type="compositionally biased region" description="Basic and acidic residues" evidence="8">
    <location>
        <begin position="426"/>
        <end position="438"/>
    </location>
</feature>
<feature type="region of interest" description="Disordered" evidence="8">
    <location>
        <begin position="387"/>
        <end position="471"/>
    </location>
</feature>
<dbReference type="AlphaFoldDB" id="A0A229X827"/>
<feature type="region of interest" description="Disordered" evidence="8">
    <location>
        <begin position="484"/>
        <end position="545"/>
    </location>
</feature>
<keyword evidence="7 9" id="KW-0472">Membrane</keyword>
<dbReference type="InterPro" id="IPR027469">
    <property type="entry name" value="Cation_efflux_TMD_sf"/>
</dbReference>
<dbReference type="InterPro" id="IPR036837">
    <property type="entry name" value="Cation_efflux_CTD_sf"/>
</dbReference>
<dbReference type="Pfam" id="PF16916">
    <property type="entry name" value="ZT_dimer"/>
    <property type="match status" value="1"/>
</dbReference>
<evidence type="ECO:0000256" key="2">
    <source>
        <dbReference type="ARBA" id="ARBA00008873"/>
    </source>
</evidence>
<evidence type="ECO:0000313" key="13">
    <source>
        <dbReference type="Proteomes" id="UP000215289"/>
    </source>
</evidence>
<evidence type="ECO:0000256" key="1">
    <source>
        <dbReference type="ARBA" id="ARBA00004141"/>
    </source>
</evidence>
<keyword evidence="6 9" id="KW-1133">Transmembrane helix</keyword>
<feature type="transmembrane region" description="Helical" evidence="9">
    <location>
        <begin position="12"/>
        <end position="35"/>
    </location>
</feature>
<feature type="transmembrane region" description="Helical" evidence="9">
    <location>
        <begin position="79"/>
        <end position="101"/>
    </location>
</feature>
<feature type="compositionally biased region" description="Basic and acidic residues" evidence="8">
    <location>
        <begin position="536"/>
        <end position="545"/>
    </location>
</feature>
<dbReference type="PANTHER" id="PTHR45820">
    <property type="entry name" value="FI23527P1"/>
    <property type="match status" value="1"/>
</dbReference>
<feature type="transmembrane region" description="Helical" evidence="9">
    <location>
        <begin position="219"/>
        <end position="236"/>
    </location>
</feature>
<feature type="transmembrane region" description="Helical" evidence="9">
    <location>
        <begin position="113"/>
        <end position="134"/>
    </location>
</feature>
<keyword evidence="4 9" id="KW-0812">Transmembrane</keyword>
<dbReference type="Proteomes" id="UP000215289">
    <property type="component" value="Unassembled WGS sequence"/>
</dbReference>
<dbReference type="SUPFAM" id="SSF160240">
    <property type="entry name" value="Cation efflux protein cytoplasmic domain-like"/>
    <property type="match status" value="1"/>
</dbReference>
<dbReference type="InterPro" id="IPR027470">
    <property type="entry name" value="Cation_efflux_CTD"/>
</dbReference>
<comment type="similarity">
    <text evidence="2">Belongs to the cation diffusion facilitator (CDF) transporter (TC 2.A.4) family. SLC30A subfamily.</text>
</comment>
<feature type="compositionally biased region" description="Polar residues" evidence="8">
    <location>
        <begin position="393"/>
        <end position="410"/>
    </location>
</feature>
<feature type="domain" description="Cation efflux protein cytoplasmic" evidence="11">
    <location>
        <begin position="249"/>
        <end position="322"/>
    </location>
</feature>
<comment type="subcellular location">
    <subcellularLocation>
        <location evidence="1">Membrane</location>
        <topology evidence="1">Multi-pass membrane protein</topology>
    </subcellularLocation>
</comment>
<feature type="transmembrane region" description="Helical" evidence="9">
    <location>
        <begin position="182"/>
        <end position="207"/>
    </location>
</feature>
<evidence type="ECO:0000256" key="3">
    <source>
        <dbReference type="ARBA" id="ARBA00022448"/>
    </source>
</evidence>
<evidence type="ECO:0000259" key="11">
    <source>
        <dbReference type="Pfam" id="PF16916"/>
    </source>
</evidence>
<sequence>MALHLTQSKRLQIVIFISLSFFITEISIGFYTGSLALVADAFHYLNDLIGFVVAFAALKISAKKDSPQDLSFGWQRSRLLGAFFNGVFLLALGVSIFLQSIERFVSVQVVEQPKLVLIVGCIGLGLNIISASFLHEHDHSHDGTSEGAGSVENGTEEAPALHDNHRHNDLQLSKKGYDLGMLGVLIHVVGDAANNVGVIISALVIWLTSSPARYYADPAVSMAIAIIILTTSLPLVRNSGRILLESVPTGINLDDIRHDLESIPGVRSIHELHVWRLNQEKALASVHVAIVNETVSEFVKIAKIMNDCFHSYGIHSATVQPELGSPLISAEATGTIYQDNLSPLCQVKCEMSGLLGKVAGQLSGQTSSQSSNGSSGFMHKMTDALTGQKHPQDSQNYQATRPYSEETSAPSGYKPGQLIPAKSRRYHEPRVEEGHGDHGTPSSGFGGHNDGRGFYPGESANGHGSPGGYGIPAHYEREYSSHQAGYGLHGASGGHENREHRRGYPEGGHNAPGRYEGHGDYRDGRNGPLNYAPGGDGEHGVSHDNGGHGGYGMGYGQYDGAYHGGH</sequence>
<evidence type="ECO:0000256" key="9">
    <source>
        <dbReference type="SAM" id="Phobius"/>
    </source>
</evidence>
<evidence type="ECO:0000313" key="12">
    <source>
        <dbReference type="EMBL" id="RLL97561.1"/>
    </source>
</evidence>
<dbReference type="GO" id="GO:0006882">
    <property type="term" value="P:intracellular zinc ion homeostasis"/>
    <property type="evidence" value="ECO:0007669"/>
    <property type="project" value="TreeGrafter"/>
</dbReference>
<evidence type="ECO:0000256" key="8">
    <source>
        <dbReference type="SAM" id="MobiDB-lite"/>
    </source>
</evidence>
<evidence type="ECO:0000256" key="7">
    <source>
        <dbReference type="ARBA" id="ARBA00023136"/>
    </source>
</evidence>
<dbReference type="InterPro" id="IPR058533">
    <property type="entry name" value="Cation_efflux_TM"/>
</dbReference>
<dbReference type="EMBL" id="NIDN02000074">
    <property type="protein sequence ID" value="RLL97561.1"/>
    <property type="molecule type" value="Genomic_DNA"/>
</dbReference>
<protein>
    <submittedName>
        <fullName evidence="12">Uncharacterized protein</fullName>
    </submittedName>
</protein>
<feature type="domain" description="Cation efflux protein transmembrane" evidence="10">
    <location>
        <begin position="12"/>
        <end position="244"/>
    </location>
</feature>
<organism evidence="12 13">
    <name type="scientific">Aspergillus turcosus</name>
    <dbReference type="NCBI Taxonomy" id="1245748"/>
    <lineage>
        <taxon>Eukaryota</taxon>
        <taxon>Fungi</taxon>
        <taxon>Dikarya</taxon>
        <taxon>Ascomycota</taxon>
        <taxon>Pezizomycotina</taxon>
        <taxon>Eurotiomycetes</taxon>
        <taxon>Eurotiomycetidae</taxon>
        <taxon>Eurotiales</taxon>
        <taxon>Aspergillaceae</taxon>
        <taxon>Aspergillus</taxon>
        <taxon>Aspergillus subgen. Fumigati</taxon>
    </lineage>
</organism>
<feature type="compositionally biased region" description="Basic and acidic residues" evidence="8">
    <location>
        <begin position="495"/>
        <end position="504"/>
    </location>
</feature>
<evidence type="ECO:0000256" key="5">
    <source>
        <dbReference type="ARBA" id="ARBA00022833"/>
    </source>
</evidence>
<dbReference type="PANTHER" id="PTHR45820:SF5">
    <property type="entry name" value="DIFFUSION FACILITATOR FAMILY METAL ION TRANSPORTER, PUTATIVE-RELATED"/>
    <property type="match status" value="1"/>
</dbReference>
<comment type="caution">
    <text evidence="12">The sequence shown here is derived from an EMBL/GenBank/DDBJ whole genome shotgun (WGS) entry which is preliminary data.</text>
</comment>
<dbReference type="SUPFAM" id="SSF161111">
    <property type="entry name" value="Cation efflux protein transmembrane domain-like"/>
    <property type="match status" value="1"/>
</dbReference>
<evidence type="ECO:0000256" key="6">
    <source>
        <dbReference type="ARBA" id="ARBA00022989"/>
    </source>
</evidence>
<gene>
    <name evidence="12" type="ORF">CFD26_105646</name>
</gene>
<feature type="region of interest" description="Disordered" evidence="8">
    <location>
        <begin position="139"/>
        <end position="164"/>
    </location>
</feature>
<keyword evidence="3" id="KW-0813">Transport</keyword>
<accession>A0A229X827</accession>
<dbReference type="GO" id="GO:0005385">
    <property type="term" value="F:zinc ion transmembrane transporter activity"/>
    <property type="evidence" value="ECO:0007669"/>
    <property type="project" value="TreeGrafter"/>
</dbReference>
<dbReference type="Pfam" id="PF01545">
    <property type="entry name" value="Cation_efflux"/>
    <property type="match status" value="1"/>
</dbReference>
<dbReference type="NCBIfam" id="TIGR01297">
    <property type="entry name" value="CDF"/>
    <property type="match status" value="1"/>
</dbReference>
<evidence type="ECO:0000256" key="4">
    <source>
        <dbReference type="ARBA" id="ARBA00022692"/>
    </source>
</evidence>
<proteinExistence type="inferred from homology"/>
<evidence type="ECO:0000259" key="10">
    <source>
        <dbReference type="Pfam" id="PF01545"/>
    </source>
</evidence>
<feature type="compositionally biased region" description="Basic and acidic residues" evidence="8">
    <location>
        <begin position="515"/>
        <end position="525"/>
    </location>
</feature>